<accession>A0A9N8ZN62</accession>
<name>A0A9N8ZN62_9GLOM</name>
<dbReference type="InterPro" id="IPR019362">
    <property type="entry name" value="MMADHC"/>
</dbReference>
<evidence type="ECO:0000313" key="2">
    <source>
        <dbReference type="Proteomes" id="UP000789508"/>
    </source>
</evidence>
<dbReference type="Pfam" id="PF10229">
    <property type="entry name" value="MMADHC"/>
    <property type="match status" value="1"/>
</dbReference>
<dbReference type="Proteomes" id="UP000789508">
    <property type="component" value="Unassembled WGS sequence"/>
</dbReference>
<comment type="caution">
    <text evidence="1">The sequence shown here is derived from an EMBL/GenBank/DDBJ whole genome shotgun (WGS) entry which is preliminary data.</text>
</comment>
<sequence length="191" mass="21487">MSPTSKNKLRSSRPTKIRSVEIQTPTVLTYLTPRTCQLVTIEYSIHACSSRFLRELEAVFPKVANLDRCLVVPTFQKCEHDLVGIGPLVDKERDFMEWGTSICEKLRQYGHWADITDPASGFPVFSSRGPSMYPDVQGAQQLLKYDVQNAGCCHILLHPQWGSKNYPGTLFTTADADTLKNVISDCFATRQ</sequence>
<reference evidence="1" key="1">
    <citation type="submission" date="2021-06" db="EMBL/GenBank/DDBJ databases">
        <authorList>
            <person name="Kallberg Y."/>
            <person name="Tangrot J."/>
            <person name="Rosling A."/>
        </authorList>
    </citation>
    <scope>NUCLEOTIDE SEQUENCE</scope>
    <source>
        <strain evidence="1">FL130A</strain>
    </source>
</reference>
<proteinExistence type="predicted"/>
<dbReference type="OrthoDB" id="10263782at2759"/>
<dbReference type="PANTHER" id="PTHR13192">
    <property type="entry name" value="MY011 PROTEIN"/>
    <property type="match status" value="1"/>
</dbReference>
<dbReference type="AlphaFoldDB" id="A0A9N8ZN62"/>
<keyword evidence="2" id="KW-1185">Reference proteome</keyword>
<gene>
    <name evidence="1" type="ORF">ALEPTO_LOCUS3492</name>
</gene>
<organism evidence="1 2">
    <name type="scientific">Ambispora leptoticha</name>
    <dbReference type="NCBI Taxonomy" id="144679"/>
    <lineage>
        <taxon>Eukaryota</taxon>
        <taxon>Fungi</taxon>
        <taxon>Fungi incertae sedis</taxon>
        <taxon>Mucoromycota</taxon>
        <taxon>Glomeromycotina</taxon>
        <taxon>Glomeromycetes</taxon>
        <taxon>Archaeosporales</taxon>
        <taxon>Ambisporaceae</taxon>
        <taxon>Ambispora</taxon>
    </lineage>
</organism>
<protein>
    <submittedName>
        <fullName evidence="1">3004_t:CDS:1</fullName>
    </submittedName>
</protein>
<dbReference type="GO" id="GO:0009235">
    <property type="term" value="P:cobalamin metabolic process"/>
    <property type="evidence" value="ECO:0007669"/>
    <property type="project" value="InterPro"/>
</dbReference>
<dbReference type="EMBL" id="CAJVPS010000652">
    <property type="protein sequence ID" value="CAG8501196.1"/>
    <property type="molecule type" value="Genomic_DNA"/>
</dbReference>
<evidence type="ECO:0000313" key="1">
    <source>
        <dbReference type="EMBL" id="CAG8501196.1"/>
    </source>
</evidence>
<dbReference type="PANTHER" id="PTHR13192:SF3">
    <property type="entry name" value="COBALAMIN TRAFFICKING PROTEIN CBLD"/>
    <property type="match status" value="1"/>
</dbReference>